<organism evidence="2 3">
    <name type="scientific">Laccaria amethystina LaAM-08-1</name>
    <dbReference type="NCBI Taxonomy" id="1095629"/>
    <lineage>
        <taxon>Eukaryota</taxon>
        <taxon>Fungi</taxon>
        <taxon>Dikarya</taxon>
        <taxon>Basidiomycota</taxon>
        <taxon>Agaricomycotina</taxon>
        <taxon>Agaricomycetes</taxon>
        <taxon>Agaricomycetidae</taxon>
        <taxon>Agaricales</taxon>
        <taxon>Agaricineae</taxon>
        <taxon>Hydnangiaceae</taxon>
        <taxon>Laccaria</taxon>
    </lineage>
</organism>
<dbReference type="CDD" id="cd04301">
    <property type="entry name" value="NAT_SF"/>
    <property type="match status" value="1"/>
</dbReference>
<reference evidence="3" key="2">
    <citation type="submission" date="2015-01" db="EMBL/GenBank/DDBJ databases">
        <title>Evolutionary Origins and Diversification of the Mycorrhizal Mutualists.</title>
        <authorList>
            <consortium name="DOE Joint Genome Institute"/>
            <consortium name="Mycorrhizal Genomics Consortium"/>
            <person name="Kohler A."/>
            <person name="Kuo A."/>
            <person name="Nagy L.G."/>
            <person name="Floudas D."/>
            <person name="Copeland A."/>
            <person name="Barry K.W."/>
            <person name="Cichocki N."/>
            <person name="Veneault-Fourrey C."/>
            <person name="LaButti K."/>
            <person name="Lindquist E.A."/>
            <person name="Lipzen A."/>
            <person name="Lundell T."/>
            <person name="Morin E."/>
            <person name="Murat C."/>
            <person name="Riley R."/>
            <person name="Ohm R."/>
            <person name="Sun H."/>
            <person name="Tunlid A."/>
            <person name="Henrissat B."/>
            <person name="Grigoriev I.V."/>
            <person name="Hibbett D.S."/>
            <person name="Martin F."/>
        </authorList>
    </citation>
    <scope>NUCLEOTIDE SEQUENCE [LARGE SCALE GENOMIC DNA]</scope>
    <source>
        <strain evidence="3">LaAM-08-1</strain>
    </source>
</reference>
<dbReference type="STRING" id="1095629.A0A0C9WNA2"/>
<reference evidence="2 3" key="1">
    <citation type="submission" date="2014-04" db="EMBL/GenBank/DDBJ databases">
        <authorList>
            <consortium name="DOE Joint Genome Institute"/>
            <person name="Kuo A."/>
            <person name="Kohler A."/>
            <person name="Nagy L.G."/>
            <person name="Floudas D."/>
            <person name="Copeland A."/>
            <person name="Barry K.W."/>
            <person name="Cichocki N."/>
            <person name="Veneault-Fourrey C."/>
            <person name="LaButti K."/>
            <person name="Lindquist E.A."/>
            <person name="Lipzen A."/>
            <person name="Lundell T."/>
            <person name="Morin E."/>
            <person name="Murat C."/>
            <person name="Sun H."/>
            <person name="Tunlid A."/>
            <person name="Henrissat B."/>
            <person name="Grigoriev I.V."/>
            <person name="Hibbett D.S."/>
            <person name="Martin F."/>
            <person name="Nordberg H.P."/>
            <person name="Cantor M.N."/>
            <person name="Hua S.X."/>
        </authorList>
    </citation>
    <scope>NUCLEOTIDE SEQUENCE [LARGE SCALE GENOMIC DNA]</scope>
    <source>
        <strain evidence="2 3">LaAM-08-1</strain>
    </source>
</reference>
<keyword evidence="3" id="KW-1185">Reference proteome</keyword>
<sequence>MPVLSTLSGPGVELFTRASEIPSEVWDTLEAHAVNANVILPALLTSLAAEEDGVVIRNQVWLVFYGQDKRAQTVEFVLSCTDGYMGTYPIFIFTTHKYSDLNSTYLIPRLQFLAEVLHETVPVERVYSVFAPEIIATLFVDIWTNITGIERHVPDPYYYAAKISFCSRRTLSRRQATQDAAFSMRPARMEDREQVADLCFDFAQTCDPFTLTRDRAFDEATYLIKQNLIWVHEIIQGNKRGIACIVAFTRNSATVAAITKVFTSEKYRRRGCAERLMRRVCDQLLKEKERVVLYVGHDNSAATVYGRVGFAGLGQNAEPVDGVDPWLEIGLDQDQVQIGHW</sequence>
<feature type="domain" description="N-acetyltransferase" evidence="1">
    <location>
        <begin position="182"/>
        <end position="332"/>
    </location>
</feature>
<dbReference type="HOGENOM" id="CLU_059210_0_0_1"/>
<dbReference type="EMBL" id="KN838658">
    <property type="protein sequence ID" value="KIJ98914.1"/>
    <property type="molecule type" value="Genomic_DNA"/>
</dbReference>
<dbReference type="PROSITE" id="PS51186">
    <property type="entry name" value="GNAT"/>
    <property type="match status" value="1"/>
</dbReference>
<evidence type="ECO:0000313" key="3">
    <source>
        <dbReference type="Proteomes" id="UP000054477"/>
    </source>
</evidence>
<evidence type="ECO:0000313" key="2">
    <source>
        <dbReference type="EMBL" id="KIJ98914.1"/>
    </source>
</evidence>
<name>A0A0C9WNA2_9AGAR</name>
<gene>
    <name evidence="2" type="ORF">K443DRAFT_8803</name>
</gene>
<dbReference type="OrthoDB" id="5372118at2759"/>
<dbReference type="SUPFAM" id="SSF55729">
    <property type="entry name" value="Acyl-CoA N-acyltransferases (Nat)"/>
    <property type="match status" value="1"/>
</dbReference>
<dbReference type="InterPro" id="IPR016181">
    <property type="entry name" value="Acyl_CoA_acyltransferase"/>
</dbReference>
<dbReference type="Pfam" id="PF00583">
    <property type="entry name" value="Acetyltransf_1"/>
    <property type="match status" value="1"/>
</dbReference>
<dbReference type="InterPro" id="IPR000182">
    <property type="entry name" value="GNAT_dom"/>
</dbReference>
<dbReference type="AlphaFoldDB" id="A0A0C9WNA2"/>
<proteinExistence type="predicted"/>
<dbReference type="Proteomes" id="UP000054477">
    <property type="component" value="Unassembled WGS sequence"/>
</dbReference>
<dbReference type="Gene3D" id="3.40.630.30">
    <property type="match status" value="1"/>
</dbReference>
<dbReference type="GO" id="GO:0016747">
    <property type="term" value="F:acyltransferase activity, transferring groups other than amino-acyl groups"/>
    <property type="evidence" value="ECO:0007669"/>
    <property type="project" value="InterPro"/>
</dbReference>
<accession>A0A0C9WNA2</accession>
<protein>
    <recommendedName>
        <fullName evidence="1">N-acetyltransferase domain-containing protein</fullName>
    </recommendedName>
</protein>
<evidence type="ECO:0000259" key="1">
    <source>
        <dbReference type="PROSITE" id="PS51186"/>
    </source>
</evidence>